<dbReference type="VEuPathDB" id="FungiDB:PC110_g20668"/>
<feature type="compositionally biased region" description="Polar residues" evidence="1">
    <location>
        <begin position="11"/>
        <end position="22"/>
    </location>
</feature>
<evidence type="ECO:0000313" key="2">
    <source>
        <dbReference type="EMBL" id="KAG2885965.1"/>
    </source>
</evidence>
<feature type="region of interest" description="Disordered" evidence="1">
    <location>
        <begin position="1"/>
        <end position="22"/>
    </location>
</feature>
<reference evidence="2" key="1">
    <citation type="submission" date="2018-10" db="EMBL/GenBank/DDBJ databases">
        <title>Effector identification in a new, highly contiguous assembly of the strawberry crown rot pathogen Phytophthora cactorum.</title>
        <authorList>
            <person name="Armitage A.D."/>
            <person name="Nellist C.F."/>
            <person name="Bates H."/>
            <person name="Vickerstaff R.J."/>
            <person name="Harrison R.J."/>
        </authorList>
    </citation>
    <scope>NUCLEOTIDE SEQUENCE</scope>
    <source>
        <strain evidence="2">4040</strain>
        <strain evidence="3">P415</strain>
    </source>
</reference>
<proteinExistence type="predicted"/>
<dbReference type="EMBL" id="RCMK01001986">
    <property type="protein sequence ID" value="KAG2885965.1"/>
    <property type="molecule type" value="Genomic_DNA"/>
</dbReference>
<dbReference type="VEuPathDB" id="FungiDB:PC110_g14514"/>
<evidence type="ECO:0000256" key="1">
    <source>
        <dbReference type="SAM" id="MobiDB-lite"/>
    </source>
</evidence>
<sequence>MASFEPGRGAASTSIPTADPSTVVESCTMPTAATSLAPADVMSELCALREAVVCLRLLQGDESNRWDGAPPGIVTAPISKGELPPPDVGFLTSASCPEGSKRRKATTILCKPICWPLVECSVTSERIQVMSHLLCRLCYGGRLRSRGLTIMHFKGCSEMAYLEDGSTSLNFSSDFSPSAVLPAVGIDCASYDDILGLSARERGKLADLPSNLLLAGHCACLPAFSYRRL</sequence>
<dbReference type="Proteomes" id="UP000697107">
    <property type="component" value="Unassembled WGS sequence"/>
</dbReference>
<gene>
    <name evidence="2" type="ORF">PC117_g25470</name>
    <name evidence="3" type="ORF">PC118_g14910</name>
</gene>
<name>A0A8T1ASP3_9STRA</name>
<comment type="caution">
    <text evidence="2">The sequence shown here is derived from an EMBL/GenBank/DDBJ whole genome shotgun (WGS) entry which is preliminary data.</text>
</comment>
<dbReference type="AlphaFoldDB" id="A0A8T1ASP3"/>
<evidence type="ECO:0000313" key="4">
    <source>
        <dbReference type="Proteomes" id="UP000736787"/>
    </source>
</evidence>
<organism evidence="2 4">
    <name type="scientific">Phytophthora cactorum</name>
    <dbReference type="NCBI Taxonomy" id="29920"/>
    <lineage>
        <taxon>Eukaryota</taxon>
        <taxon>Sar</taxon>
        <taxon>Stramenopiles</taxon>
        <taxon>Oomycota</taxon>
        <taxon>Peronosporomycetes</taxon>
        <taxon>Peronosporales</taxon>
        <taxon>Peronosporaceae</taxon>
        <taxon>Phytophthora</taxon>
    </lineage>
</organism>
<evidence type="ECO:0000313" key="3">
    <source>
        <dbReference type="EMBL" id="KAG2973795.1"/>
    </source>
</evidence>
<dbReference type="EMBL" id="RCML01000560">
    <property type="protein sequence ID" value="KAG2973795.1"/>
    <property type="molecule type" value="Genomic_DNA"/>
</dbReference>
<dbReference type="Proteomes" id="UP000736787">
    <property type="component" value="Unassembled WGS sequence"/>
</dbReference>
<accession>A0A8T1ASP3</accession>
<protein>
    <submittedName>
        <fullName evidence="2">Uncharacterized protein</fullName>
    </submittedName>
</protein>